<accession>A0A1X7UHM0</accession>
<protein>
    <recommendedName>
        <fullName evidence="6">FAD dependent oxidoreductase domain-containing protein</fullName>
    </recommendedName>
</protein>
<dbReference type="GO" id="GO:0050031">
    <property type="term" value="F:L-pipecolate oxidase activity"/>
    <property type="evidence" value="ECO:0007669"/>
    <property type="project" value="TreeGrafter"/>
</dbReference>
<dbReference type="InterPro" id="IPR006076">
    <property type="entry name" value="FAD-dep_OxRdtase"/>
</dbReference>
<proteinExistence type="inferred from homology"/>
<evidence type="ECO:0000313" key="7">
    <source>
        <dbReference type="EnsemblMetazoa" id="Aqu2.1.27464_001"/>
    </source>
</evidence>
<dbReference type="EnsemblMetazoa" id="Aqu2.1.27464_001">
    <property type="protein sequence ID" value="Aqu2.1.27464_001"/>
    <property type="gene ID" value="Aqu2.1.27464"/>
</dbReference>
<dbReference type="Pfam" id="PF01266">
    <property type="entry name" value="DAO"/>
    <property type="match status" value="3"/>
</dbReference>
<dbReference type="SUPFAM" id="SSF54373">
    <property type="entry name" value="FAD-linked reductases, C-terminal domain"/>
    <property type="match status" value="3"/>
</dbReference>
<dbReference type="AlphaFoldDB" id="A0A1X7UHM0"/>
<dbReference type="OrthoDB" id="424974at2759"/>
<feature type="domain" description="FAD dependent oxidoreductase" evidence="6">
    <location>
        <begin position="417"/>
        <end position="783"/>
    </location>
</feature>
<dbReference type="Gene3D" id="3.50.50.60">
    <property type="entry name" value="FAD/NAD(P)-binding domain"/>
    <property type="match status" value="3"/>
</dbReference>
<keyword evidence="5" id="KW-0560">Oxidoreductase</keyword>
<feature type="domain" description="FAD dependent oxidoreductase" evidence="6">
    <location>
        <begin position="836"/>
        <end position="1203"/>
    </location>
</feature>
<dbReference type="STRING" id="400682.A0A1X7UHM0"/>
<dbReference type="GO" id="GO:0050660">
    <property type="term" value="F:flavin adenine dinucleotide binding"/>
    <property type="evidence" value="ECO:0007669"/>
    <property type="project" value="InterPro"/>
</dbReference>
<evidence type="ECO:0000256" key="2">
    <source>
        <dbReference type="ARBA" id="ARBA00010989"/>
    </source>
</evidence>
<dbReference type="Gene3D" id="3.30.9.10">
    <property type="entry name" value="D-Amino Acid Oxidase, subunit A, domain 2"/>
    <property type="match status" value="3"/>
</dbReference>
<dbReference type="InParanoid" id="A0A1X7UHM0"/>
<evidence type="ECO:0000256" key="3">
    <source>
        <dbReference type="ARBA" id="ARBA00022630"/>
    </source>
</evidence>
<sequence length="1220" mass="135441">MYDVIIIGAGVEGSATGYHLASKTGKKVLLLEQFDRGHTRGSSHGGSRITRRAYHQSYYVKMMDEAFKLWSDIEKESGKQLYHKTGIIVFGPEKSASNSRKRIQDYIKSMEDNGVSHRVMRAKEVNDEYKDQLKLPDEYLCVSEEDGGILRASKAVDTLQDLFIQNGGELLDNHQVTGIINNDDDTITILTGSGTQFNTKKLILTTGPWTNKVLQYTGIELPLKVHKAEVFYWRTENPKHFSADVFPVFVGISGDGHTYGLPVFEYPDLLKVCPHTYEEIDPDARDVNPTSVGLPVVSQFIKEHFKGVDHTKPAIHEFCIWTQTSNYDPFLDYHPNYPNIIIGAGFSGHGFKLAPIVGKILSELALGETPSYDLSPFKIQQAYTSIPSIVAPPANKEVQTSTSSPPLAPPPEHNLYDVIVVGAGVEGSATAYTLTAKGKRNILLLEQFDRGHTRGSSHGGSRITRRAYHQSYYTGLMDEAFKLWSEIEKKSGKQLYHKTGIYVFGSKDSKGSLKGSSVADYIQSMEDNGVSHRVMRAKEVNDEYKDQLKLPDEYLCVSEEDGGILRASKAVDTLQDLFIQNGGELLDNHQVTGIINNDDDTITVLTGSGTQFNTKKLILTTGPWTNKVLQYIGIELPLKMLRVEHCYWKTLNPESYSVRNFPVFACILSTGLVYGVPILEYPGLVKISFRNIKEIEVDPDCRDFKSSHLEDCKILSEFLETHSFRDLDYSTPAIVEQCIYTKTPSSDPYLDYHPNNPNIIIGAGFSGHGFKLAPIVGKILSELALGETPSYDLSPFKIQQAYTSIPSIVAPPANKKVQTSASSPPLAPPPEHKLYDVIVVGAGAEGSATAYTLTARGKRNILLLEQFDRGHTRGSSSGGSRITRKAYHQGYYVKMMDEAFKLWSDIEKKSGKQLYHKTGFYVFGSKDSKGSLKGSSVADYIQSMEDNGVSHRVMRAKEVNDEYKDQLKLPDEYLCVSEEDGGILRASKAVDTLQDLFIQNGGELLDNHQVTGIINNDDDIITVLTGSGTQFNTKKLILTTGPWTNKVLQYTGIELPLKILKVEHFYWKTLKPESFAVGNFPIFACVLSTGLLYGLPVLEYPGLMKISFHNTSKGTEVDPDCRDFLTPRPEASKIISEFLEAHSFKDLDYSSPAIVEECMYTKTPSGDPYLDYHPNNPNIIIGAGFSGHGFKLAPIVGKILSELALGETPSYDLSPFKIQS</sequence>
<evidence type="ECO:0000256" key="5">
    <source>
        <dbReference type="ARBA" id="ARBA00023002"/>
    </source>
</evidence>
<keyword evidence="4" id="KW-0274">FAD</keyword>
<dbReference type="GO" id="GO:0005777">
    <property type="term" value="C:peroxisome"/>
    <property type="evidence" value="ECO:0007669"/>
    <property type="project" value="TreeGrafter"/>
</dbReference>
<evidence type="ECO:0000256" key="1">
    <source>
        <dbReference type="ARBA" id="ARBA00001974"/>
    </source>
</evidence>
<dbReference type="GO" id="GO:0033514">
    <property type="term" value="P:L-lysine catabolic process to acetyl-CoA via L-pipecolate"/>
    <property type="evidence" value="ECO:0007669"/>
    <property type="project" value="TreeGrafter"/>
</dbReference>
<name>A0A1X7UHM0_AMPQE</name>
<comment type="cofactor">
    <cofactor evidence="1">
        <name>FAD</name>
        <dbReference type="ChEBI" id="CHEBI:57692"/>
    </cofactor>
</comment>
<dbReference type="InterPro" id="IPR036188">
    <property type="entry name" value="FAD/NAD-bd_sf"/>
</dbReference>
<evidence type="ECO:0000259" key="6">
    <source>
        <dbReference type="Pfam" id="PF01266"/>
    </source>
</evidence>
<reference evidence="7" key="1">
    <citation type="submission" date="2017-05" db="UniProtKB">
        <authorList>
            <consortium name="EnsemblMetazoa"/>
        </authorList>
    </citation>
    <scope>IDENTIFICATION</scope>
</reference>
<dbReference type="PANTHER" id="PTHR10961:SF46">
    <property type="entry name" value="PEROXISOMAL SARCOSINE OXIDASE"/>
    <property type="match status" value="1"/>
</dbReference>
<keyword evidence="3" id="KW-0285">Flavoprotein</keyword>
<comment type="similarity">
    <text evidence="2">Belongs to the MSOX/MTOX family.</text>
</comment>
<feature type="domain" description="FAD dependent oxidoreductase" evidence="6">
    <location>
        <begin position="3"/>
        <end position="364"/>
    </location>
</feature>
<dbReference type="GO" id="GO:0008115">
    <property type="term" value="F:sarcosine oxidase activity"/>
    <property type="evidence" value="ECO:0007669"/>
    <property type="project" value="TreeGrafter"/>
</dbReference>
<dbReference type="NCBIfam" id="NF008425">
    <property type="entry name" value="PRK11259.1"/>
    <property type="match status" value="1"/>
</dbReference>
<evidence type="ECO:0000256" key="4">
    <source>
        <dbReference type="ARBA" id="ARBA00022827"/>
    </source>
</evidence>
<dbReference type="SUPFAM" id="SSF51905">
    <property type="entry name" value="FAD/NAD(P)-binding domain"/>
    <property type="match status" value="3"/>
</dbReference>
<dbReference type="PANTHER" id="PTHR10961">
    <property type="entry name" value="PEROXISOMAL SARCOSINE OXIDASE"/>
    <property type="match status" value="1"/>
</dbReference>
<organism evidence="7">
    <name type="scientific">Amphimedon queenslandica</name>
    <name type="common">Sponge</name>
    <dbReference type="NCBI Taxonomy" id="400682"/>
    <lineage>
        <taxon>Eukaryota</taxon>
        <taxon>Metazoa</taxon>
        <taxon>Porifera</taxon>
        <taxon>Demospongiae</taxon>
        <taxon>Heteroscleromorpha</taxon>
        <taxon>Haplosclerida</taxon>
        <taxon>Niphatidae</taxon>
        <taxon>Amphimedon</taxon>
    </lineage>
</organism>
<dbReference type="eggNOG" id="KOG2820">
    <property type="taxonomic scope" value="Eukaryota"/>
</dbReference>
<dbReference type="InterPro" id="IPR045170">
    <property type="entry name" value="MTOX"/>
</dbReference>